<dbReference type="SMART" id="SM00382">
    <property type="entry name" value="AAA"/>
    <property type="match status" value="1"/>
</dbReference>
<name>A0A8J8BFZ6_9ACTN</name>
<feature type="region of interest" description="Disordered" evidence="7">
    <location>
        <begin position="313"/>
        <end position="378"/>
    </location>
</feature>
<dbReference type="InterPro" id="IPR027417">
    <property type="entry name" value="P-loop_NTPase"/>
</dbReference>
<keyword evidence="12" id="KW-1185">Reference proteome</keyword>
<dbReference type="InterPro" id="IPR036640">
    <property type="entry name" value="ABC1_TM_sf"/>
</dbReference>
<evidence type="ECO:0000256" key="6">
    <source>
        <dbReference type="ARBA" id="ARBA00023136"/>
    </source>
</evidence>
<evidence type="ECO:0000256" key="1">
    <source>
        <dbReference type="ARBA" id="ARBA00004651"/>
    </source>
</evidence>
<evidence type="ECO:0000256" key="4">
    <source>
        <dbReference type="ARBA" id="ARBA00022840"/>
    </source>
</evidence>
<feature type="transmembrane region" description="Helical" evidence="8">
    <location>
        <begin position="138"/>
        <end position="169"/>
    </location>
</feature>
<keyword evidence="3" id="KW-0547">Nucleotide-binding</keyword>
<dbReference type="Gene3D" id="3.40.50.300">
    <property type="entry name" value="P-loop containing nucleotide triphosphate hydrolases"/>
    <property type="match status" value="1"/>
</dbReference>
<dbReference type="InterPro" id="IPR011527">
    <property type="entry name" value="ABC1_TM_dom"/>
</dbReference>
<dbReference type="InterPro" id="IPR039421">
    <property type="entry name" value="Type_1_exporter"/>
</dbReference>
<keyword evidence="2 8" id="KW-0812">Transmembrane</keyword>
<reference evidence="11" key="1">
    <citation type="submission" date="2021-04" db="EMBL/GenBank/DDBJ databases">
        <title>Genome based classification of Actinospica acidithermotolerans sp. nov., an actinobacterium isolated from an Indonesian hot spring.</title>
        <authorList>
            <person name="Kusuma A.B."/>
            <person name="Putra K.E."/>
            <person name="Nafisah S."/>
            <person name="Loh J."/>
            <person name="Nouioui I."/>
            <person name="Goodfellow M."/>
        </authorList>
    </citation>
    <scope>NUCLEOTIDE SEQUENCE</scope>
    <source>
        <strain evidence="11">DSM 45618</strain>
    </source>
</reference>
<keyword evidence="5 8" id="KW-1133">Transmembrane helix</keyword>
<dbReference type="PROSITE" id="PS50929">
    <property type="entry name" value="ABC_TM1F"/>
    <property type="match status" value="1"/>
</dbReference>
<dbReference type="PROSITE" id="PS50893">
    <property type="entry name" value="ABC_TRANSPORTER_2"/>
    <property type="match status" value="1"/>
</dbReference>
<feature type="compositionally biased region" description="Gly residues" evidence="7">
    <location>
        <begin position="360"/>
        <end position="374"/>
    </location>
</feature>
<keyword evidence="6 8" id="KW-0472">Membrane</keyword>
<dbReference type="InterPro" id="IPR003439">
    <property type="entry name" value="ABC_transporter-like_ATP-bd"/>
</dbReference>
<accession>A0A8J8BFZ6</accession>
<dbReference type="GO" id="GO:0140359">
    <property type="term" value="F:ABC-type transporter activity"/>
    <property type="evidence" value="ECO:0007669"/>
    <property type="project" value="InterPro"/>
</dbReference>
<dbReference type="GO" id="GO:0005524">
    <property type="term" value="F:ATP binding"/>
    <property type="evidence" value="ECO:0007669"/>
    <property type="project" value="UniProtKB-KW"/>
</dbReference>
<evidence type="ECO:0000313" key="12">
    <source>
        <dbReference type="Proteomes" id="UP000677913"/>
    </source>
</evidence>
<dbReference type="Proteomes" id="UP000677913">
    <property type="component" value="Unassembled WGS sequence"/>
</dbReference>
<dbReference type="PANTHER" id="PTHR24221:SF654">
    <property type="entry name" value="ATP-BINDING CASSETTE SUB-FAMILY B MEMBER 6"/>
    <property type="match status" value="1"/>
</dbReference>
<evidence type="ECO:0000256" key="3">
    <source>
        <dbReference type="ARBA" id="ARBA00022741"/>
    </source>
</evidence>
<evidence type="ECO:0000256" key="8">
    <source>
        <dbReference type="SAM" id="Phobius"/>
    </source>
</evidence>
<sequence length="632" mass="64449">MLGRDLRAVRGPLVRVLLWSLVQGLPVLVSGRVLELAVNRGFLVHRPLVGLLFLLLLAAGLLLGAVATRAMFPWLADTVEPLRDVLVTRLVRAALRRAVRQSQVPDTAAVARLTGQVETVRGLVGAILRSARSSAVGLVAALVGLLSLAPAVAAFVLVPLAASGVVFTLSLRTLARRRRAVVLLDEAIAAESGAVLGAVRDIVVCNAQGRACAGLDELIARQAAATTRLAWAGALRTVTVSLGGELPLIGLLLAGSRLAGGGRLDAGQLLGAISYVTAGMLPALRSLAAAATTWGIQLGTVLGRIQQAVIDSDADDEADADPDADADVPGLSRQQSTSSPRASPRPRLPGVEEAAAVAAAGGGPSGAPGGGPGCDGTVREPSGYAISVRGLRFRYGAAADPVFADLTLSIPEGDHLAVVGPSGIGKSTLTQLLVGALRAERGEVRLGGVAVGELPPRRARRIRALVPQEAYVFAGTLRENLTYLAPGADDGRIAAAASATGLAAVIDRLGGLDAEVGAGAATLSGGEAQLLAATRVFLSDAAVVILDEATCHLDPPAEARVETALAARPGTLIVVAHRLSSAQRASRVLLLDGAEPLVASPAELSALSPLYAESLGYWQPGAVDPVLARTPT</sequence>
<comment type="caution">
    <text evidence="11">The sequence shown here is derived from an EMBL/GenBank/DDBJ whole genome shotgun (WGS) entry which is preliminary data.</text>
</comment>
<evidence type="ECO:0000256" key="5">
    <source>
        <dbReference type="ARBA" id="ARBA00022989"/>
    </source>
</evidence>
<feature type="non-terminal residue" evidence="11">
    <location>
        <position position="1"/>
    </location>
</feature>
<feature type="domain" description="ABC transporter" evidence="9">
    <location>
        <begin position="386"/>
        <end position="618"/>
    </location>
</feature>
<feature type="compositionally biased region" description="Acidic residues" evidence="7">
    <location>
        <begin position="313"/>
        <end position="326"/>
    </location>
</feature>
<evidence type="ECO:0000256" key="2">
    <source>
        <dbReference type="ARBA" id="ARBA00022692"/>
    </source>
</evidence>
<protein>
    <submittedName>
        <fullName evidence="11">ABC transporter ATP-binding protein</fullName>
    </submittedName>
</protein>
<dbReference type="GO" id="GO:0034040">
    <property type="term" value="F:ATPase-coupled lipid transmembrane transporter activity"/>
    <property type="evidence" value="ECO:0007669"/>
    <property type="project" value="TreeGrafter"/>
</dbReference>
<feature type="compositionally biased region" description="Low complexity" evidence="7">
    <location>
        <begin position="348"/>
        <end position="359"/>
    </location>
</feature>
<dbReference type="SUPFAM" id="SSF52540">
    <property type="entry name" value="P-loop containing nucleoside triphosphate hydrolases"/>
    <property type="match status" value="1"/>
</dbReference>
<comment type="subcellular location">
    <subcellularLocation>
        <location evidence="1">Cell membrane</location>
        <topology evidence="1">Multi-pass membrane protein</topology>
    </subcellularLocation>
</comment>
<dbReference type="GO" id="GO:0005886">
    <property type="term" value="C:plasma membrane"/>
    <property type="evidence" value="ECO:0007669"/>
    <property type="project" value="UniProtKB-SubCell"/>
</dbReference>
<evidence type="ECO:0000313" key="11">
    <source>
        <dbReference type="EMBL" id="MBS2966651.1"/>
    </source>
</evidence>
<feature type="transmembrane region" description="Helical" evidence="8">
    <location>
        <begin position="16"/>
        <end position="36"/>
    </location>
</feature>
<organism evidence="11 12">
    <name type="scientific">Actinocrinis puniceicyclus</name>
    <dbReference type="NCBI Taxonomy" id="977794"/>
    <lineage>
        <taxon>Bacteria</taxon>
        <taxon>Bacillati</taxon>
        <taxon>Actinomycetota</taxon>
        <taxon>Actinomycetes</taxon>
        <taxon>Catenulisporales</taxon>
        <taxon>Actinospicaceae</taxon>
        <taxon>Actinocrinis</taxon>
    </lineage>
</organism>
<feature type="transmembrane region" description="Helical" evidence="8">
    <location>
        <begin position="48"/>
        <end position="72"/>
    </location>
</feature>
<dbReference type="SUPFAM" id="SSF90123">
    <property type="entry name" value="ABC transporter transmembrane region"/>
    <property type="match status" value="1"/>
</dbReference>
<dbReference type="AlphaFoldDB" id="A0A8J8BFZ6"/>
<dbReference type="GO" id="GO:0016887">
    <property type="term" value="F:ATP hydrolysis activity"/>
    <property type="evidence" value="ECO:0007669"/>
    <property type="project" value="InterPro"/>
</dbReference>
<evidence type="ECO:0000259" key="9">
    <source>
        <dbReference type="PROSITE" id="PS50893"/>
    </source>
</evidence>
<dbReference type="PANTHER" id="PTHR24221">
    <property type="entry name" value="ATP-BINDING CASSETTE SUB-FAMILY B"/>
    <property type="match status" value="1"/>
</dbReference>
<evidence type="ECO:0000256" key="7">
    <source>
        <dbReference type="SAM" id="MobiDB-lite"/>
    </source>
</evidence>
<gene>
    <name evidence="11" type="ORF">KGA66_26680</name>
</gene>
<dbReference type="Gene3D" id="1.20.1560.10">
    <property type="entry name" value="ABC transporter type 1, transmembrane domain"/>
    <property type="match status" value="1"/>
</dbReference>
<dbReference type="Pfam" id="PF00005">
    <property type="entry name" value="ABC_tran"/>
    <property type="match status" value="1"/>
</dbReference>
<dbReference type="RefSeq" id="WP_211471936.1">
    <property type="nucleotide sequence ID" value="NZ_JAGSXH010000175.1"/>
</dbReference>
<dbReference type="EMBL" id="JAGSXH010000175">
    <property type="protein sequence ID" value="MBS2966651.1"/>
    <property type="molecule type" value="Genomic_DNA"/>
</dbReference>
<dbReference type="CDD" id="cd03228">
    <property type="entry name" value="ABCC_MRP_Like"/>
    <property type="match status" value="1"/>
</dbReference>
<evidence type="ECO:0000259" key="10">
    <source>
        <dbReference type="PROSITE" id="PS50929"/>
    </source>
</evidence>
<keyword evidence="4 11" id="KW-0067">ATP-binding</keyword>
<dbReference type="InterPro" id="IPR003593">
    <property type="entry name" value="AAA+_ATPase"/>
</dbReference>
<proteinExistence type="predicted"/>
<feature type="compositionally biased region" description="Low complexity" evidence="7">
    <location>
        <begin position="332"/>
        <end position="342"/>
    </location>
</feature>
<feature type="domain" description="ABC transmembrane type-1" evidence="10">
    <location>
        <begin position="16"/>
        <end position="282"/>
    </location>
</feature>